<comment type="caution">
    <text evidence="2">The sequence shown here is derived from an EMBL/GenBank/DDBJ whole genome shotgun (WGS) entry which is preliminary data.</text>
</comment>
<organism evidence="2 3">
    <name type="scientific">Monosporascus ibericus</name>
    <dbReference type="NCBI Taxonomy" id="155417"/>
    <lineage>
        <taxon>Eukaryota</taxon>
        <taxon>Fungi</taxon>
        <taxon>Dikarya</taxon>
        <taxon>Ascomycota</taxon>
        <taxon>Pezizomycotina</taxon>
        <taxon>Sordariomycetes</taxon>
        <taxon>Xylariomycetidae</taxon>
        <taxon>Xylariales</taxon>
        <taxon>Xylariales incertae sedis</taxon>
        <taxon>Monosporascus</taxon>
    </lineage>
</organism>
<feature type="compositionally biased region" description="Low complexity" evidence="1">
    <location>
        <begin position="88"/>
        <end position="101"/>
    </location>
</feature>
<gene>
    <name evidence="2" type="ORF">DL764_003062</name>
</gene>
<keyword evidence="3" id="KW-1185">Reference proteome</keyword>
<name>A0A4Q4TM21_9PEZI</name>
<dbReference type="InterPro" id="IPR017956">
    <property type="entry name" value="AT_hook_DNA-bd_motif"/>
</dbReference>
<dbReference type="Proteomes" id="UP000293360">
    <property type="component" value="Unassembled WGS sequence"/>
</dbReference>
<dbReference type="GO" id="GO:0003677">
    <property type="term" value="F:DNA binding"/>
    <property type="evidence" value="ECO:0007669"/>
    <property type="project" value="InterPro"/>
</dbReference>
<feature type="region of interest" description="Disordered" evidence="1">
    <location>
        <begin position="33"/>
        <end position="71"/>
    </location>
</feature>
<dbReference type="AlphaFoldDB" id="A0A4Q4TM21"/>
<feature type="compositionally biased region" description="Polar residues" evidence="1">
    <location>
        <begin position="37"/>
        <end position="51"/>
    </location>
</feature>
<proteinExistence type="predicted"/>
<accession>A0A4Q4TM21</accession>
<protein>
    <recommendedName>
        <fullName evidence="4">AT hook domain-containing protein</fullName>
    </recommendedName>
</protein>
<feature type="compositionally biased region" description="Gly residues" evidence="1">
    <location>
        <begin position="140"/>
        <end position="150"/>
    </location>
</feature>
<feature type="region of interest" description="Disordered" evidence="1">
    <location>
        <begin position="86"/>
        <end position="179"/>
    </location>
</feature>
<dbReference type="SMART" id="SM00384">
    <property type="entry name" value="AT_hook"/>
    <property type="match status" value="3"/>
</dbReference>
<dbReference type="PRINTS" id="PR00929">
    <property type="entry name" value="ATHOOK"/>
</dbReference>
<evidence type="ECO:0000313" key="3">
    <source>
        <dbReference type="Proteomes" id="UP000293360"/>
    </source>
</evidence>
<evidence type="ECO:0000256" key="1">
    <source>
        <dbReference type="SAM" id="MobiDB-lite"/>
    </source>
</evidence>
<dbReference type="OrthoDB" id="4735642at2759"/>
<dbReference type="EMBL" id="QJNU01000123">
    <property type="protein sequence ID" value="RYP06610.1"/>
    <property type="molecule type" value="Genomic_DNA"/>
</dbReference>
<evidence type="ECO:0008006" key="4">
    <source>
        <dbReference type="Google" id="ProtNLM"/>
    </source>
</evidence>
<sequence length="248" mass="26343">MFNASNAQSQPEVEASSYQPVISDLVGTIATRRDLTNEQNTIEVASAQESAASPMPPPRKRGRPAKAKQEAYGIASNASVLAFVHGQSSGTSSPAAASTPSVPRKRGRPPTKSVEGPRKRGRPRRDPLGAGIADEFAPGPGIGLANGGAASGRSKRVSFVKEQRESGAEDEDHTPGANGFTQKLKDTMKEVFVRHAIHEGGGLWVHGELAVQMQQFFAPMLAIRDGPVFFPAELAESIREQLSKHPSS</sequence>
<evidence type="ECO:0000313" key="2">
    <source>
        <dbReference type="EMBL" id="RYP06610.1"/>
    </source>
</evidence>
<reference evidence="2 3" key="1">
    <citation type="submission" date="2018-06" db="EMBL/GenBank/DDBJ databases">
        <title>Complete Genomes of Monosporascus.</title>
        <authorList>
            <person name="Robinson A.J."/>
            <person name="Natvig D.O."/>
        </authorList>
    </citation>
    <scope>NUCLEOTIDE SEQUENCE [LARGE SCALE GENOMIC DNA]</scope>
    <source>
        <strain evidence="2 3">CBS 110550</strain>
    </source>
</reference>
<feature type="region of interest" description="Disordered" evidence="1">
    <location>
        <begin position="1"/>
        <end position="20"/>
    </location>
</feature>